<dbReference type="Proteomes" id="UP000292347">
    <property type="component" value="Unassembled WGS sequence"/>
</dbReference>
<comment type="similarity">
    <text evidence="2">Belongs to the RmuC family.</text>
</comment>
<keyword evidence="7" id="KW-1185">Reference proteome</keyword>
<evidence type="ECO:0000256" key="4">
    <source>
        <dbReference type="ARBA" id="ARBA00023054"/>
    </source>
</evidence>
<evidence type="ECO:0000256" key="1">
    <source>
        <dbReference type="ARBA" id="ARBA00003416"/>
    </source>
</evidence>
<reference evidence="6 7" key="1">
    <citation type="submission" date="2019-01" db="EMBL/GenBank/DDBJ databases">
        <title>Sphingomonas mucosissima sp. nov. and Sphingomonas desiccabilis sp. nov., from biological soil crusts in the Colorado Plateau, USA.</title>
        <authorList>
            <person name="Zhu D."/>
        </authorList>
    </citation>
    <scope>NUCLEOTIDE SEQUENCE [LARGE SCALE GENOMIC DNA]</scope>
    <source>
        <strain evidence="6 7">CP1D</strain>
    </source>
</reference>
<comment type="function">
    <text evidence="1">Involved in DNA recombination.</text>
</comment>
<name>A0A4Q2IX86_9SPHN</name>
<dbReference type="PANTHER" id="PTHR30563:SF0">
    <property type="entry name" value="DNA RECOMBINATION PROTEIN RMUC"/>
    <property type="match status" value="1"/>
</dbReference>
<accession>A0A4Q2IX86</accession>
<sequence length="464" mass="51076">MDAVVLLVTVLAMFVGLAVGWFLGQRGIAEARSEKDRREADFKAAIADLALASERAREAGALRQEVEALRHDLQTERVEHARLKATAEAFDERLREFKDAREAMAAQFRETAQVMLDGAQRTFLERASERFQQAGDTNEMKLKALLAPVEQTLQRYEQNVSKVEGERKEAYGNLAGLMEAMRIGQESVKSEAAKLVNALRSAPKARGRWGEQQLRNVLETCGLAEHTDFAMEVSVESEGGRLRPDAIVRVPGGKSLVIDAKVSLNAYQDAHGALDERERATHMQAHVVSMKTHITQLGAKSYQAQFDDTPDYVIMFVPGEHFLSAALEHAPDLWDFAFDRRVLIATPTNLIAIARTVAAVWRQEKLAGEARQIAELGKELHTRLCTMGAHVAKLGKNLETATGAYNAFVGSLESQVLTSAKRFETLNIDTAGKTLDPLPVVEQATRPLTKLAAVLPAAETEPAE</sequence>
<dbReference type="GO" id="GO:0006310">
    <property type="term" value="P:DNA recombination"/>
    <property type="evidence" value="ECO:0007669"/>
    <property type="project" value="UniProtKB-KW"/>
</dbReference>
<gene>
    <name evidence="6" type="primary">rmuC</name>
    <name evidence="6" type="ORF">EO081_06410</name>
</gene>
<evidence type="ECO:0000313" key="6">
    <source>
        <dbReference type="EMBL" id="RXZ35255.1"/>
    </source>
</evidence>
<organism evidence="6 7">
    <name type="scientific">Sphingomonas desiccabilis</name>
    <dbReference type="NCBI Taxonomy" id="429134"/>
    <lineage>
        <taxon>Bacteria</taxon>
        <taxon>Pseudomonadati</taxon>
        <taxon>Pseudomonadota</taxon>
        <taxon>Alphaproteobacteria</taxon>
        <taxon>Sphingomonadales</taxon>
        <taxon>Sphingomonadaceae</taxon>
        <taxon>Sphingomonas</taxon>
    </lineage>
</organism>
<proteinExistence type="inferred from homology"/>
<protein>
    <recommendedName>
        <fullName evidence="3">DNA recombination protein RmuC homolog</fullName>
    </recommendedName>
</protein>
<dbReference type="InterPro" id="IPR003798">
    <property type="entry name" value="DNA_recombination_RmuC"/>
</dbReference>
<evidence type="ECO:0000256" key="5">
    <source>
        <dbReference type="ARBA" id="ARBA00023172"/>
    </source>
</evidence>
<evidence type="ECO:0000256" key="2">
    <source>
        <dbReference type="ARBA" id="ARBA00009840"/>
    </source>
</evidence>
<evidence type="ECO:0000256" key="3">
    <source>
        <dbReference type="ARBA" id="ARBA00021840"/>
    </source>
</evidence>
<keyword evidence="4" id="KW-0175">Coiled coil</keyword>
<dbReference type="EMBL" id="SDPT01000001">
    <property type="protein sequence ID" value="RXZ35255.1"/>
    <property type="molecule type" value="Genomic_DNA"/>
</dbReference>
<dbReference type="RefSeq" id="WP_129341027.1">
    <property type="nucleotide sequence ID" value="NZ_JACIDD010000001.1"/>
</dbReference>
<keyword evidence="5" id="KW-0233">DNA recombination</keyword>
<dbReference type="Pfam" id="PF02646">
    <property type="entry name" value="RmuC"/>
    <property type="match status" value="1"/>
</dbReference>
<dbReference type="OrthoDB" id="370725at2"/>
<comment type="caution">
    <text evidence="6">The sequence shown here is derived from an EMBL/GenBank/DDBJ whole genome shotgun (WGS) entry which is preliminary data.</text>
</comment>
<dbReference type="AlphaFoldDB" id="A0A4Q2IX86"/>
<evidence type="ECO:0000313" key="7">
    <source>
        <dbReference type="Proteomes" id="UP000292347"/>
    </source>
</evidence>
<dbReference type="PANTHER" id="PTHR30563">
    <property type="entry name" value="DNA RECOMBINATION PROTEIN RMUC"/>
    <property type="match status" value="1"/>
</dbReference>